<dbReference type="EMBL" id="UINC01006684">
    <property type="protein sequence ID" value="SVA29025.1"/>
    <property type="molecule type" value="Genomic_DNA"/>
</dbReference>
<gene>
    <name evidence="1" type="ORF">METZ01_LOCUS81879</name>
</gene>
<protein>
    <submittedName>
        <fullName evidence="1">Uncharacterized protein</fullName>
    </submittedName>
</protein>
<name>A0A381ULI8_9ZZZZ</name>
<organism evidence="1">
    <name type="scientific">marine metagenome</name>
    <dbReference type="NCBI Taxonomy" id="408172"/>
    <lineage>
        <taxon>unclassified sequences</taxon>
        <taxon>metagenomes</taxon>
        <taxon>ecological metagenomes</taxon>
    </lineage>
</organism>
<accession>A0A381ULI8</accession>
<reference evidence="1" key="1">
    <citation type="submission" date="2018-05" db="EMBL/GenBank/DDBJ databases">
        <authorList>
            <person name="Lanie J.A."/>
            <person name="Ng W.-L."/>
            <person name="Kazmierczak K.M."/>
            <person name="Andrzejewski T.M."/>
            <person name="Davidsen T.M."/>
            <person name="Wayne K.J."/>
            <person name="Tettelin H."/>
            <person name="Glass J.I."/>
            <person name="Rusch D."/>
            <person name="Podicherti R."/>
            <person name="Tsui H.-C.T."/>
            <person name="Winkler M.E."/>
        </authorList>
    </citation>
    <scope>NUCLEOTIDE SEQUENCE</scope>
</reference>
<sequence length="51" mass="5535">MALVNQHNSREAGRAVCAIELRDMGVDLSDARSPDAVTQHLQHPLAVVVSR</sequence>
<dbReference type="AlphaFoldDB" id="A0A381ULI8"/>
<evidence type="ECO:0000313" key="1">
    <source>
        <dbReference type="EMBL" id="SVA29025.1"/>
    </source>
</evidence>
<proteinExistence type="predicted"/>